<feature type="region of interest" description="Disordered" evidence="3">
    <location>
        <begin position="1"/>
        <end position="48"/>
    </location>
</feature>
<name>A0AAQ3JYF6_9LILI</name>
<keyword evidence="2" id="KW-0175">Coiled coil</keyword>
<gene>
    <name evidence="5" type="ORF">Cni_G07416</name>
</gene>
<keyword evidence="1" id="KW-0862">Zinc</keyword>
<dbReference type="AlphaFoldDB" id="A0AAQ3JYF6"/>
<evidence type="ECO:0000256" key="3">
    <source>
        <dbReference type="SAM" id="MobiDB-lite"/>
    </source>
</evidence>
<evidence type="ECO:0000256" key="2">
    <source>
        <dbReference type="SAM" id="Coils"/>
    </source>
</evidence>
<evidence type="ECO:0000313" key="6">
    <source>
        <dbReference type="Proteomes" id="UP001327560"/>
    </source>
</evidence>
<evidence type="ECO:0000259" key="4">
    <source>
        <dbReference type="PROSITE" id="PS50158"/>
    </source>
</evidence>
<accession>A0AAQ3JYF6</accession>
<dbReference type="EMBL" id="CP136891">
    <property type="protein sequence ID" value="WOK98704.1"/>
    <property type="molecule type" value="Genomic_DNA"/>
</dbReference>
<keyword evidence="6" id="KW-1185">Reference proteome</keyword>
<dbReference type="PANTHER" id="PTHR31286:SF99">
    <property type="entry name" value="DUF4283 DOMAIN-CONTAINING PROTEIN"/>
    <property type="match status" value="1"/>
</dbReference>
<feature type="coiled-coil region" evidence="2">
    <location>
        <begin position="259"/>
        <end position="286"/>
    </location>
</feature>
<reference evidence="5 6" key="1">
    <citation type="submission" date="2023-10" db="EMBL/GenBank/DDBJ databases">
        <title>Chromosome-scale genome assembly provides insights into flower coloration mechanisms of Canna indica.</title>
        <authorList>
            <person name="Li C."/>
        </authorList>
    </citation>
    <scope>NUCLEOTIDE SEQUENCE [LARGE SCALE GENOMIC DNA]</scope>
    <source>
        <tissue evidence="5">Flower</tissue>
    </source>
</reference>
<dbReference type="InterPro" id="IPR001878">
    <property type="entry name" value="Znf_CCHC"/>
</dbReference>
<dbReference type="GO" id="GO:0003676">
    <property type="term" value="F:nucleic acid binding"/>
    <property type="evidence" value="ECO:0007669"/>
    <property type="project" value="InterPro"/>
</dbReference>
<sequence>MREQSEVILTPIPRQKKPPDLVAGVDRGGLNSEGGRFGKEEEPKGSISIPDLDAGDKEVLPQLAAIIGRPLKIDNYSMAGTRGRFGRVCVLMDIRKPIQQDFWIENSEGAFFQSVAYENLLKICFKCGKVGHLEIRCSLNGIEKGTDSENKVSSDNMISSDKECEKDKLEGLLGPWVQVQRKRKRFVKAKNSAEHKNKNSFVILNNQAFEEDTRDAGKYEDLSEVVKQAWCSDGIVSKSLEEKQEILAKELSSWNRMRIGNLERNLNEAMDRLKEMEKIEEREKNSKYYHNLVKLKRYRSGIDKLVVDSKVLTDSKEMVDEFANWYENLWKLERVQYMYGALDKFQWRKIDPDDVESLTAEFGLEEIWYAMNGLGRGQNINKKKSEIYFPKHCKAEFKHRVSQLFEMKEGRYPMKYLGTFISPRKLDREHQSILIQKVKKKINNWAAGQMSQVGKCTLLSSMERKSAKLLSWKYVTNKRSAGGLGIRNLHVLKKVILAKRLLPILNNESSNWVRLMKAKYGVAHPWKNKYGFDGSWSMKSIANCMLALRGGLRKTLGNGKQTNVWDDLWLDQVPLSVWPTFLDVKELSKYNLVSDLIENES</sequence>
<dbReference type="GO" id="GO:0008270">
    <property type="term" value="F:zinc ion binding"/>
    <property type="evidence" value="ECO:0007669"/>
    <property type="project" value="UniProtKB-KW"/>
</dbReference>
<feature type="domain" description="CCHC-type" evidence="4">
    <location>
        <begin position="124"/>
        <end position="137"/>
    </location>
</feature>
<protein>
    <submittedName>
        <fullName evidence="5">Ribonuclease H protein</fullName>
    </submittedName>
</protein>
<dbReference type="PROSITE" id="PS50158">
    <property type="entry name" value="ZF_CCHC"/>
    <property type="match status" value="1"/>
</dbReference>
<organism evidence="5 6">
    <name type="scientific">Canna indica</name>
    <name type="common">Indian-shot</name>
    <dbReference type="NCBI Taxonomy" id="4628"/>
    <lineage>
        <taxon>Eukaryota</taxon>
        <taxon>Viridiplantae</taxon>
        <taxon>Streptophyta</taxon>
        <taxon>Embryophyta</taxon>
        <taxon>Tracheophyta</taxon>
        <taxon>Spermatophyta</taxon>
        <taxon>Magnoliopsida</taxon>
        <taxon>Liliopsida</taxon>
        <taxon>Zingiberales</taxon>
        <taxon>Cannaceae</taxon>
        <taxon>Canna</taxon>
    </lineage>
</organism>
<dbReference type="PANTHER" id="PTHR31286">
    <property type="entry name" value="GLYCINE-RICH CELL WALL STRUCTURAL PROTEIN 1.8-LIKE"/>
    <property type="match status" value="1"/>
</dbReference>
<dbReference type="InterPro" id="IPR040256">
    <property type="entry name" value="At4g02000-like"/>
</dbReference>
<proteinExistence type="predicted"/>
<evidence type="ECO:0000313" key="5">
    <source>
        <dbReference type="EMBL" id="WOK98704.1"/>
    </source>
</evidence>
<keyword evidence="1" id="KW-0863">Zinc-finger</keyword>
<dbReference type="Proteomes" id="UP001327560">
    <property type="component" value="Chromosome 2"/>
</dbReference>
<keyword evidence="1" id="KW-0479">Metal-binding</keyword>
<evidence type="ECO:0000256" key="1">
    <source>
        <dbReference type="PROSITE-ProRule" id="PRU00047"/>
    </source>
</evidence>